<dbReference type="InterPro" id="IPR012675">
    <property type="entry name" value="Beta-grasp_dom_sf"/>
</dbReference>
<dbReference type="AlphaFoldDB" id="A0A128ET83"/>
<reference evidence="3" key="1">
    <citation type="submission" date="2016-02" db="EMBL/GenBank/DDBJ databases">
        <authorList>
            <person name="Rodrigo-Torres Lidia"/>
            <person name="Arahal R.David."/>
        </authorList>
    </citation>
    <scope>NUCLEOTIDE SEQUENCE [LARGE SCALE GENOMIC DNA]</scope>
    <source>
        <strain evidence="3">CECT 8713</strain>
    </source>
</reference>
<dbReference type="InterPro" id="IPR001041">
    <property type="entry name" value="2Fe-2S_ferredoxin-type"/>
</dbReference>
<dbReference type="InterPro" id="IPR036010">
    <property type="entry name" value="2Fe-2S_ferredoxin-like_sf"/>
</dbReference>
<gene>
    <name evidence="2" type="ORF">GMA8713_00316</name>
</gene>
<dbReference type="RefSeq" id="WP_062705064.1">
    <property type="nucleotide sequence ID" value="NZ_CAWRCI010000001.1"/>
</dbReference>
<dbReference type="CDD" id="cd00207">
    <property type="entry name" value="fer2"/>
    <property type="match status" value="1"/>
</dbReference>
<dbReference type="PROSITE" id="PS51085">
    <property type="entry name" value="2FE2S_FER_2"/>
    <property type="match status" value="1"/>
</dbReference>
<evidence type="ECO:0000313" key="2">
    <source>
        <dbReference type="EMBL" id="CZF77782.1"/>
    </source>
</evidence>
<dbReference type="Proteomes" id="UP000073601">
    <property type="component" value="Unassembled WGS sequence"/>
</dbReference>
<dbReference type="EMBL" id="FIZY01000001">
    <property type="protein sequence ID" value="CZF77782.1"/>
    <property type="molecule type" value="Genomic_DNA"/>
</dbReference>
<dbReference type="InterPro" id="IPR006058">
    <property type="entry name" value="2Fe2S_fd_BS"/>
</dbReference>
<dbReference type="OrthoDB" id="581532at2"/>
<dbReference type="SUPFAM" id="SSF54292">
    <property type="entry name" value="2Fe-2S ferredoxin-like"/>
    <property type="match status" value="1"/>
</dbReference>
<protein>
    <submittedName>
        <fullName evidence="2">Stearoyl-CoA 9-desaturase electron transfer partner</fullName>
    </submittedName>
</protein>
<dbReference type="PROSITE" id="PS00197">
    <property type="entry name" value="2FE2S_FER_1"/>
    <property type="match status" value="1"/>
</dbReference>
<keyword evidence="3" id="KW-1185">Reference proteome</keyword>
<evidence type="ECO:0000313" key="3">
    <source>
        <dbReference type="Proteomes" id="UP000073601"/>
    </source>
</evidence>
<proteinExistence type="predicted"/>
<sequence>MPKVTFGKTGNSVELSSGSSLIDLEDTGRSEVPFGCRSAACGTCLIDVEAGMNNLGPRTEEEQDLLHDLDMDGDKRRLACQCKLFGDVTITPLN</sequence>
<organism evidence="2 3">
    <name type="scientific">Grimontia marina</name>
    <dbReference type="NCBI Taxonomy" id="646534"/>
    <lineage>
        <taxon>Bacteria</taxon>
        <taxon>Pseudomonadati</taxon>
        <taxon>Pseudomonadota</taxon>
        <taxon>Gammaproteobacteria</taxon>
        <taxon>Vibrionales</taxon>
        <taxon>Vibrionaceae</taxon>
        <taxon>Grimontia</taxon>
    </lineage>
</organism>
<dbReference type="Gene3D" id="3.10.20.30">
    <property type="match status" value="1"/>
</dbReference>
<name>A0A128ET83_9GAMM</name>
<evidence type="ECO:0000259" key="1">
    <source>
        <dbReference type="PROSITE" id="PS51085"/>
    </source>
</evidence>
<feature type="domain" description="2Fe-2S ferredoxin-type" evidence="1">
    <location>
        <begin position="2"/>
        <end position="94"/>
    </location>
</feature>
<accession>A0A128ET83</accession>
<dbReference type="Pfam" id="PF00111">
    <property type="entry name" value="Fer2"/>
    <property type="match status" value="1"/>
</dbReference>
<dbReference type="GO" id="GO:0051537">
    <property type="term" value="F:2 iron, 2 sulfur cluster binding"/>
    <property type="evidence" value="ECO:0007669"/>
    <property type="project" value="InterPro"/>
</dbReference>